<keyword evidence="2" id="KW-1185">Reference proteome</keyword>
<organism evidence="1 2">
    <name type="scientific">Pseudorhizobium halotolerans</name>
    <dbReference type="NCBI Taxonomy" id="1233081"/>
    <lineage>
        <taxon>Bacteria</taxon>
        <taxon>Pseudomonadati</taxon>
        <taxon>Pseudomonadota</taxon>
        <taxon>Alphaproteobacteria</taxon>
        <taxon>Hyphomicrobiales</taxon>
        <taxon>Rhizobiaceae</taxon>
        <taxon>Rhizobium/Agrobacterium group</taxon>
        <taxon>Pseudorhizobium</taxon>
    </lineage>
</organism>
<proteinExistence type="predicted"/>
<reference evidence="1 2" key="1">
    <citation type="submission" date="2020-11" db="EMBL/GenBank/DDBJ databases">
        <authorList>
            <person name="Lassalle F."/>
        </authorList>
    </citation>
    <scope>NUCLEOTIDE SEQUENCE [LARGE SCALE GENOMIC DNA]</scope>
    <source>
        <strain evidence="1 2">AB21</strain>
    </source>
</reference>
<dbReference type="Pfam" id="PF07030">
    <property type="entry name" value="Phage_Mu_Gp36"/>
    <property type="match status" value="1"/>
</dbReference>
<protein>
    <recommendedName>
        <fullName evidence="3">Phage gp36-like protein</fullName>
    </recommendedName>
</protein>
<name>A0ABM8PYW4_9HYPH</name>
<evidence type="ECO:0000313" key="2">
    <source>
        <dbReference type="Proteomes" id="UP000601041"/>
    </source>
</evidence>
<dbReference type="EMBL" id="CABFWE030000016">
    <property type="protein sequence ID" value="CAD7055433.1"/>
    <property type="molecule type" value="Genomic_DNA"/>
</dbReference>
<dbReference type="InterPro" id="IPR009752">
    <property type="entry name" value="Phage_Mu_GpJ"/>
</dbReference>
<dbReference type="RefSeq" id="WP_142589864.1">
    <property type="nucleotide sequence ID" value="NZ_CABFWE030000016.1"/>
</dbReference>
<accession>A0ABM8PYW4</accession>
<dbReference type="Proteomes" id="UP000601041">
    <property type="component" value="Unassembled WGS sequence"/>
</dbReference>
<comment type="caution">
    <text evidence="1">The sequence shown here is derived from an EMBL/GenBank/DDBJ whole genome shotgun (WGS) entry which is preliminary data.</text>
</comment>
<gene>
    <name evidence="1" type="ORF">RHAB21_00717</name>
</gene>
<evidence type="ECO:0008006" key="3">
    <source>
        <dbReference type="Google" id="ProtNLM"/>
    </source>
</evidence>
<sequence length="143" mass="15470">MNYATQQDLVDRFGEEELIQLTDRTNIPVSTIDPVVVDRALSDASELIDGYLKKVAKLPLSAVPGVLVKTSCDIARYYLHGKSADKDSAVTRAYNEAVNWLRDVSRGLVELSIDGGDAPAAGGGSVKAVAPNRVFTRDSLRHL</sequence>
<evidence type="ECO:0000313" key="1">
    <source>
        <dbReference type="EMBL" id="CAD7055433.1"/>
    </source>
</evidence>